<evidence type="ECO:0000313" key="6">
    <source>
        <dbReference type="EMBL" id="AZS88816.1"/>
    </source>
</evidence>
<organism evidence="6 7">
    <name type="scientific">Streptomyces griseoviridis</name>
    <dbReference type="NCBI Taxonomy" id="45398"/>
    <lineage>
        <taxon>Bacteria</taxon>
        <taxon>Bacillati</taxon>
        <taxon>Actinomycetota</taxon>
        <taxon>Actinomycetes</taxon>
        <taxon>Kitasatosporales</taxon>
        <taxon>Streptomycetaceae</taxon>
        <taxon>Streptomyces</taxon>
    </lineage>
</organism>
<dbReference type="Gene3D" id="3.40.50.2000">
    <property type="entry name" value="Glycogen Phosphorylase B"/>
    <property type="match status" value="2"/>
</dbReference>
<name>A0A3Q9L0L4_STRGD</name>
<dbReference type="GO" id="GO:0016757">
    <property type="term" value="F:glycosyltransferase activity"/>
    <property type="evidence" value="ECO:0007669"/>
    <property type="project" value="UniProtKB-KW"/>
</dbReference>
<evidence type="ECO:0000313" key="7">
    <source>
        <dbReference type="Proteomes" id="UP000271291"/>
    </source>
</evidence>
<feature type="domain" description="Glycosyltransferase subfamily 4-like N-terminal" evidence="5">
    <location>
        <begin position="45"/>
        <end position="181"/>
    </location>
</feature>
<dbReference type="EMBL" id="CP034687">
    <property type="protein sequence ID" value="AZS88816.1"/>
    <property type="molecule type" value="Genomic_DNA"/>
</dbReference>
<keyword evidence="3 6" id="KW-0808">Transferase</keyword>
<dbReference type="RefSeq" id="WP_127181586.1">
    <property type="nucleotide sequence ID" value="NZ_CP029078.1"/>
</dbReference>
<proteinExistence type="predicted"/>
<dbReference type="AlphaFoldDB" id="A0A3Q9L0L4"/>
<reference evidence="6 7" key="1">
    <citation type="submission" date="2018-12" db="EMBL/GenBank/DDBJ databases">
        <title>Streptomyces griseoviridis F1-27 complete genome.</title>
        <authorList>
            <person name="Mariita R.M."/>
            <person name="Sello J.K."/>
        </authorList>
    </citation>
    <scope>NUCLEOTIDE SEQUENCE [LARGE SCALE GENOMIC DNA]</scope>
    <source>
        <strain evidence="6 7">F1-27</strain>
    </source>
</reference>
<dbReference type="OrthoDB" id="9790710at2"/>
<sequence>MTEPRPARQVRPREGESRYGPTARTGLRIAYLHPGSVPSLYANSIHAMRMCDAFTEAGHDVTLYTAPGTYTVPDPHSYYGVRHRFTVATVESPDYSPAGYRERAERVRSLLTRDPPDLIYGHDLYALAAAADVAPLVYETHRMRDDPNTLRMEEDLLRRTPPARIVVITRALGQDYRLAYGHLGTLPIVVAPEAAEDPRTLTRPQNPPPIPGRPGAPSIGYVGHLYEGRGIGLVLALAGRFPDCDFHLVGGAPEDLARWRNEARPSNAHFHGHLPPAAVAEYYALFDVVLAPYQAKIYTAGGHGETGRWASPMKIFEYMAHGRAIIASDLPVLREVLQDGVNCLLRPPDDQESWAEALRRLVTDTALRGALGDAARHQFLHRHTWNHRAHLVLAGLDAIGVA</sequence>
<dbReference type="PANTHER" id="PTHR12526:SF600">
    <property type="entry name" value="GLYCOSYL TRANSFERASE GROUP 1"/>
    <property type="match status" value="1"/>
</dbReference>
<evidence type="ECO:0000259" key="5">
    <source>
        <dbReference type="Pfam" id="PF13439"/>
    </source>
</evidence>
<dbReference type="KEGG" id="sgd:ELQ87_34700"/>
<feature type="region of interest" description="Disordered" evidence="4">
    <location>
        <begin position="1"/>
        <end position="22"/>
    </location>
</feature>
<dbReference type="Pfam" id="PF13439">
    <property type="entry name" value="Glyco_transf_4"/>
    <property type="match status" value="1"/>
</dbReference>
<evidence type="ECO:0000256" key="4">
    <source>
        <dbReference type="SAM" id="MobiDB-lite"/>
    </source>
</evidence>
<gene>
    <name evidence="6" type="ORF">ELQ87_34700</name>
</gene>
<keyword evidence="2" id="KW-0328">Glycosyltransferase</keyword>
<accession>A0A3Q9L0L4</accession>
<evidence type="ECO:0000256" key="1">
    <source>
        <dbReference type="ARBA" id="ARBA00021292"/>
    </source>
</evidence>
<evidence type="ECO:0000256" key="2">
    <source>
        <dbReference type="ARBA" id="ARBA00022676"/>
    </source>
</evidence>
<dbReference type="Proteomes" id="UP000271291">
    <property type="component" value="Chromosome"/>
</dbReference>
<dbReference type="InterPro" id="IPR028098">
    <property type="entry name" value="Glyco_trans_4-like_N"/>
</dbReference>
<protein>
    <recommendedName>
        <fullName evidence="1">D-inositol 3-phosphate glycosyltransferase</fullName>
    </recommendedName>
</protein>
<dbReference type="PANTHER" id="PTHR12526">
    <property type="entry name" value="GLYCOSYLTRANSFERASE"/>
    <property type="match status" value="1"/>
</dbReference>
<dbReference type="CDD" id="cd03801">
    <property type="entry name" value="GT4_PimA-like"/>
    <property type="match status" value="1"/>
</dbReference>
<evidence type="ECO:0000256" key="3">
    <source>
        <dbReference type="ARBA" id="ARBA00022679"/>
    </source>
</evidence>
<dbReference type="SUPFAM" id="SSF53756">
    <property type="entry name" value="UDP-Glycosyltransferase/glycogen phosphorylase"/>
    <property type="match status" value="1"/>
</dbReference>
<dbReference type="Pfam" id="PF13692">
    <property type="entry name" value="Glyco_trans_1_4"/>
    <property type="match status" value="1"/>
</dbReference>